<feature type="region of interest" description="Disordered" evidence="1">
    <location>
        <begin position="1"/>
        <end position="29"/>
    </location>
</feature>
<gene>
    <name evidence="2" type="ORF">ALNOE001_10750</name>
</gene>
<sequence>MDQDNFKEYSQSELPQTTTYNEINNSSRQGYAPIDGLLLKKI</sequence>
<evidence type="ECO:0000313" key="2">
    <source>
        <dbReference type="EMBL" id="RBQ23468.1"/>
    </source>
</evidence>
<dbReference type="EMBL" id="NIZT01000025">
    <property type="protein sequence ID" value="RBQ23468.1"/>
    <property type="molecule type" value="Genomic_DNA"/>
</dbReference>
<dbReference type="AlphaFoldDB" id="A0A366MB72"/>
<protein>
    <submittedName>
        <fullName evidence="2">Uncharacterized protein</fullName>
    </submittedName>
</protein>
<feature type="compositionally biased region" description="Polar residues" evidence="1">
    <location>
        <begin position="8"/>
        <end position="29"/>
    </location>
</feature>
<dbReference type="Proteomes" id="UP000253099">
    <property type="component" value="Unassembled WGS sequence"/>
</dbReference>
<keyword evidence="3" id="KW-1185">Reference proteome</keyword>
<comment type="caution">
    <text evidence="2">The sequence shown here is derived from an EMBL/GenBank/DDBJ whole genome shotgun (WGS) entry which is preliminary data.</text>
</comment>
<evidence type="ECO:0000313" key="3">
    <source>
        <dbReference type="Proteomes" id="UP000253099"/>
    </source>
</evidence>
<name>A0A366MB72_9EURY</name>
<accession>A0A366MB72</accession>
<evidence type="ECO:0000256" key="1">
    <source>
        <dbReference type="SAM" id="MobiDB-lite"/>
    </source>
</evidence>
<organism evidence="2 3">
    <name type="scientific">Candidatus Methanobinarius endosymbioticus</name>
    <dbReference type="NCBI Taxonomy" id="2006182"/>
    <lineage>
        <taxon>Archaea</taxon>
        <taxon>Methanobacteriati</taxon>
        <taxon>Methanobacteriota</taxon>
        <taxon>Methanomada group</taxon>
        <taxon>Methanobacteria</taxon>
        <taxon>Methanobacteriales</taxon>
        <taxon>Methanobacteriaceae</taxon>
        <taxon>Candidatus Methanobinarius</taxon>
    </lineage>
</organism>
<reference evidence="2 3" key="1">
    <citation type="submission" date="2018-06" db="EMBL/GenBank/DDBJ databases">
        <title>Genomic insight into two independent archaeal endosymbiosis events.</title>
        <authorList>
            <person name="Lind A.E."/>
            <person name="Lewis W.H."/>
            <person name="Spang A."/>
            <person name="Guy L."/>
            <person name="Embley M.T."/>
            <person name="Ettema T.J.G."/>
        </authorList>
    </citation>
    <scope>NUCLEOTIDE SEQUENCE [LARGE SCALE GENOMIC DNA]</scope>
    <source>
        <strain evidence="2">NOE</strain>
    </source>
</reference>
<proteinExistence type="predicted"/>